<comment type="function">
    <text evidence="11">Cysteine protease that plays a key role in autophagy by mediating both proteolytic activation and delipidation of ATG8 family proteins.</text>
</comment>
<dbReference type="GO" id="GO:0016485">
    <property type="term" value="P:protein processing"/>
    <property type="evidence" value="ECO:0007669"/>
    <property type="project" value="TreeGrafter"/>
</dbReference>
<feature type="region of interest" description="Disordered" evidence="12">
    <location>
        <begin position="159"/>
        <end position="186"/>
    </location>
</feature>
<dbReference type="PANTHER" id="PTHR22624:SF38">
    <property type="entry name" value="CYSTEINE PROTEASE ATG4C"/>
    <property type="match status" value="1"/>
</dbReference>
<keyword evidence="5 11" id="KW-0645">Protease</keyword>
<dbReference type="GeneTree" id="ENSGT00530000063000"/>
<evidence type="ECO:0000256" key="4">
    <source>
        <dbReference type="ARBA" id="ARBA00022490"/>
    </source>
</evidence>
<dbReference type="AlphaFoldDB" id="A0A8C2ZRL2"/>
<dbReference type="PANTHER" id="PTHR22624">
    <property type="entry name" value="CYSTEINE PROTEASE ATG4"/>
    <property type="match status" value="1"/>
</dbReference>
<dbReference type="Proteomes" id="UP000694565">
    <property type="component" value="Unplaced"/>
</dbReference>
<dbReference type="GO" id="GO:0034727">
    <property type="term" value="P:piecemeal microautophagy of the nucleus"/>
    <property type="evidence" value="ECO:0007669"/>
    <property type="project" value="TreeGrafter"/>
</dbReference>
<dbReference type="Ensembl" id="ENSCLMT00005032137.1">
    <property type="protein sequence ID" value="ENSCLMP00005030785.1"/>
    <property type="gene ID" value="ENSCLMG00005014832.1"/>
</dbReference>
<feature type="compositionally biased region" description="Polar residues" evidence="12">
    <location>
        <begin position="160"/>
        <end position="170"/>
    </location>
</feature>
<evidence type="ECO:0000256" key="2">
    <source>
        <dbReference type="ARBA" id="ARBA00010958"/>
    </source>
</evidence>
<dbReference type="SUPFAM" id="SSF54001">
    <property type="entry name" value="Cysteine proteinases"/>
    <property type="match status" value="1"/>
</dbReference>
<reference evidence="14" key="1">
    <citation type="submission" date="2025-08" db="UniProtKB">
        <authorList>
            <consortium name="Ensembl"/>
        </authorList>
    </citation>
    <scope>IDENTIFICATION</scope>
</reference>
<keyword evidence="8 11" id="KW-0653">Protein transport</keyword>
<dbReference type="GO" id="GO:0000423">
    <property type="term" value="P:mitophagy"/>
    <property type="evidence" value="ECO:0007669"/>
    <property type="project" value="TreeGrafter"/>
</dbReference>
<evidence type="ECO:0000259" key="13">
    <source>
        <dbReference type="Pfam" id="PF03416"/>
    </source>
</evidence>
<evidence type="ECO:0000256" key="8">
    <source>
        <dbReference type="ARBA" id="ARBA00022927"/>
    </source>
</evidence>
<sequence>MENKGSDEVETLKTKFLSAWHNVKYSWALKSKTSFSRNSPVLLLGKCYHFKVEDDDSVTEACYEGSNEDSVMGNAEAFRKDFASRVWLTYREELPPLPSSTLTSDCGWGCMLRAGQMMLAQALILHFLGRDWTWSEAMTLQPLDTETWTTTAAKRLVASLQGSPRPSDQGSPPMHQAQARGSAEEADAHLKEMYHRTLVSWFGDSPSAHLGLHRLVRMGLTMGKQAGDWYGPAVVAHILKKAVEEATDPGLAGITAYVSQDCTVYSADVIDMSASALSDSRAVIILIPVRLGGEKTNPDYFNFAKSILSLEYCIGIIGGKPKQACYFVGFQDDSLIYMDPHYCQSFVDVSTSDFPLQSYHCPSPKKMPFSKMDPSCTIGFYSRSAQDYERISQELSKVLQPSARDKYPAFTFMQGHGRDYDLSAGLTPEKREWPFIRDPRRTATTTGDFVLL</sequence>
<proteinExistence type="inferred from homology"/>
<dbReference type="GO" id="GO:0015031">
    <property type="term" value="P:protein transport"/>
    <property type="evidence" value="ECO:0007669"/>
    <property type="project" value="UniProtKB-KW"/>
</dbReference>
<comment type="subcellular location">
    <subcellularLocation>
        <location evidence="1 11">Cytoplasm</location>
    </subcellularLocation>
</comment>
<evidence type="ECO:0000256" key="6">
    <source>
        <dbReference type="ARBA" id="ARBA00022801"/>
    </source>
</evidence>
<evidence type="ECO:0000256" key="9">
    <source>
        <dbReference type="ARBA" id="ARBA00023006"/>
    </source>
</evidence>
<keyword evidence="15" id="KW-1185">Reference proteome</keyword>
<evidence type="ECO:0000256" key="1">
    <source>
        <dbReference type="ARBA" id="ARBA00004496"/>
    </source>
</evidence>
<evidence type="ECO:0000313" key="14">
    <source>
        <dbReference type="Ensembl" id="ENSCLMP00005030785.1"/>
    </source>
</evidence>
<dbReference type="GO" id="GO:0005737">
    <property type="term" value="C:cytoplasm"/>
    <property type="evidence" value="ECO:0007669"/>
    <property type="project" value="UniProtKB-SubCell"/>
</dbReference>
<keyword evidence="7" id="KW-0788">Thiol protease</keyword>
<dbReference type="GO" id="GO:0035973">
    <property type="term" value="P:aggrephagy"/>
    <property type="evidence" value="ECO:0007669"/>
    <property type="project" value="TreeGrafter"/>
</dbReference>
<evidence type="ECO:0000256" key="11">
    <source>
        <dbReference type="RuleBase" id="RU363115"/>
    </source>
</evidence>
<evidence type="ECO:0000256" key="7">
    <source>
        <dbReference type="ARBA" id="ARBA00022807"/>
    </source>
</evidence>
<reference evidence="14" key="2">
    <citation type="submission" date="2025-09" db="UniProtKB">
        <authorList>
            <consortium name="Ensembl"/>
        </authorList>
    </citation>
    <scope>IDENTIFICATION</scope>
</reference>
<protein>
    <recommendedName>
        <fullName evidence="11">Cysteine protease</fullName>
        <ecNumber evidence="11">3.4.22.-</ecNumber>
    </recommendedName>
</protein>
<dbReference type="InterPro" id="IPR046792">
    <property type="entry name" value="Peptidase_C54_cat"/>
</dbReference>
<evidence type="ECO:0000256" key="3">
    <source>
        <dbReference type="ARBA" id="ARBA00022448"/>
    </source>
</evidence>
<keyword evidence="3" id="KW-0813">Transport</keyword>
<keyword evidence="4 11" id="KW-0963">Cytoplasm</keyword>
<keyword evidence="9 11" id="KW-0072">Autophagy</keyword>
<evidence type="ECO:0000256" key="5">
    <source>
        <dbReference type="ARBA" id="ARBA00022670"/>
    </source>
</evidence>
<feature type="domain" description="Peptidase C54 catalytic" evidence="13">
    <location>
        <begin position="76"/>
        <end position="393"/>
    </location>
</feature>
<keyword evidence="6 11" id="KW-0378">Hydrolase</keyword>
<evidence type="ECO:0000313" key="15">
    <source>
        <dbReference type="Proteomes" id="UP000694565"/>
    </source>
</evidence>
<dbReference type="InterPro" id="IPR005078">
    <property type="entry name" value="Peptidase_C54"/>
</dbReference>
<evidence type="ECO:0000256" key="12">
    <source>
        <dbReference type="SAM" id="MobiDB-lite"/>
    </source>
</evidence>
<dbReference type="GO" id="GO:0004197">
    <property type="term" value="F:cysteine-type endopeptidase activity"/>
    <property type="evidence" value="ECO:0007669"/>
    <property type="project" value="TreeGrafter"/>
</dbReference>
<dbReference type="Pfam" id="PF03416">
    <property type="entry name" value="Peptidase_C54"/>
    <property type="match status" value="1"/>
</dbReference>
<accession>A0A8C2ZRL2</accession>
<organism evidence="14 15">
    <name type="scientific">Cyclopterus lumpus</name>
    <name type="common">Lumpsucker</name>
    <dbReference type="NCBI Taxonomy" id="8103"/>
    <lineage>
        <taxon>Eukaryota</taxon>
        <taxon>Metazoa</taxon>
        <taxon>Chordata</taxon>
        <taxon>Craniata</taxon>
        <taxon>Vertebrata</taxon>
        <taxon>Euteleostomi</taxon>
        <taxon>Actinopterygii</taxon>
        <taxon>Neopterygii</taxon>
        <taxon>Teleostei</taxon>
        <taxon>Neoteleostei</taxon>
        <taxon>Acanthomorphata</taxon>
        <taxon>Eupercaria</taxon>
        <taxon>Perciformes</taxon>
        <taxon>Cottioidei</taxon>
        <taxon>Cottales</taxon>
        <taxon>Cyclopteridae</taxon>
        <taxon>Cyclopterus</taxon>
    </lineage>
</organism>
<evidence type="ECO:0000256" key="10">
    <source>
        <dbReference type="ARBA" id="ARBA00029362"/>
    </source>
</evidence>
<dbReference type="EC" id="3.4.22.-" evidence="11"/>
<dbReference type="InterPro" id="IPR038765">
    <property type="entry name" value="Papain-like_cys_pep_sf"/>
</dbReference>
<dbReference type="GO" id="GO:0000045">
    <property type="term" value="P:autophagosome assembly"/>
    <property type="evidence" value="ECO:0007669"/>
    <property type="project" value="TreeGrafter"/>
</dbReference>
<comment type="similarity">
    <text evidence="2 11">Belongs to the peptidase C54 family.</text>
</comment>
<name>A0A8C2ZRL2_CYCLU</name>
<comment type="catalytic activity">
    <reaction evidence="10">
        <text>[protein]-C-terminal L-amino acid-glycyl-phosphatidylethanolamide + H2O = [protein]-C-terminal L-amino acid-glycine + a 1,2-diacyl-sn-glycero-3-phosphoethanolamine</text>
        <dbReference type="Rhea" id="RHEA:67548"/>
        <dbReference type="Rhea" id="RHEA-COMP:17323"/>
        <dbReference type="Rhea" id="RHEA-COMP:17324"/>
        <dbReference type="ChEBI" id="CHEBI:15377"/>
        <dbReference type="ChEBI" id="CHEBI:64612"/>
        <dbReference type="ChEBI" id="CHEBI:172940"/>
        <dbReference type="ChEBI" id="CHEBI:172941"/>
    </reaction>
    <physiologicalReaction direction="left-to-right" evidence="10">
        <dbReference type="Rhea" id="RHEA:67549"/>
    </physiologicalReaction>
</comment>
<dbReference type="GO" id="GO:0019786">
    <property type="term" value="F:protein-phosphatidylethanolamide deconjugating activity"/>
    <property type="evidence" value="ECO:0007669"/>
    <property type="project" value="InterPro"/>
</dbReference>